<evidence type="ECO:0000313" key="7">
    <source>
        <dbReference type="EMBL" id="QKD82761.1"/>
    </source>
</evidence>
<dbReference type="Gene3D" id="3.30.70.20">
    <property type="match status" value="1"/>
</dbReference>
<keyword evidence="1" id="KW-0479">Metal-binding</keyword>
<sequence>MAYTVKDGCIACDRCRPQCPTGAIKTQADNGYWIDPTLCDRCVDLDTPRCVEACTIGSLAPLQPKKGRNKSTLLPAAIPSLFLNGKTTPFASCMVVWEACNLLAQRQSLPWQADDDGCLTYRRTIHRGQGELRFRLATDPEALQARPIDYTLGIASLTQFDLRAACLHLIFAAQATTCDRPWAESFVLNDQHIEQYLGLHRRKDLTKLERLTLIKTLVYQTCRVLVSLDWPRQGKVQGFSLDEHPVWQLLHTQYYFETDAEGCRHLIGLSFTVRAGAWAQRFLNRQDYRRQTAFYQYGTLPQSLLTEVMGNWQQHEGAMRLLLWLVFKLRLGSDHRITIRTLLRIAYGEDRLTEALTVRGAHKRLIKTFENDLEALYHYGLRPQFDPDTYPPVIQPLWARVADIPDDAEAALNFWTDDAHSDLSLTNRAPRDKGQRLLNARLLGFELSEDWRQSVGKARPKRRRSPKSTPPQQAAPLSGAAIKSARQRQNLSQRALAERLGKSQSWIRDVENGRFSLGASDRTRMQEALGLV</sequence>
<dbReference type="InterPro" id="IPR001387">
    <property type="entry name" value="Cro/C1-type_HTH"/>
</dbReference>
<dbReference type="GO" id="GO:0046872">
    <property type="term" value="F:metal ion binding"/>
    <property type="evidence" value="ECO:0007669"/>
    <property type="project" value="UniProtKB-KW"/>
</dbReference>
<dbReference type="Gene3D" id="1.10.260.40">
    <property type="entry name" value="lambda repressor-like DNA-binding domains"/>
    <property type="match status" value="1"/>
</dbReference>
<feature type="domain" description="4Fe-4S ferredoxin-type" evidence="6">
    <location>
        <begin position="1"/>
        <end position="29"/>
    </location>
</feature>
<evidence type="ECO:0000313" key="8">
    <source>
        <dbReference type="Proteomes" id="UP000505210"/>
    </source>
</evidence>
<evidence type="ECO:0000256" key="1">
    <source>
        <dbReference type="ARBA" id="ARBA00022723"/>
    </source>
</evidence>
<feature type="domain" description="HTH cro/C1-type" evidence="5">
    <location>
        <begin position="482"/>
        <end position="514"/>
    </location>
</feature>
<dbReference type="Proteomes" id="UP000505210">
    <property type="component" value="Chromosome"/>
</dbReference>
<evidence type="ECO:0000256" key="4">
    <source>
        <dbReference type="SAM" id="MobiDB-lite"/>
    </source>
</evidence>
<evidence type="ECO:0000259" key="5">
    <source>
        <dbReference type="PROSITE" id="PS50943"/>
    </source>
</evidence>
<keyword evidence="3" id="KW-0411">Iron-sulfur</keyword>
<proteinExistence type="predicted"/>
<evidence type="ECO:0000256" key="3">
    <source>
        <dbReference type="ARBA" id="ARBA00023014"/>
    </source>
</evidence>
<dbReference type="KEGG" id="theu:HPC62_11715"/>
<keyword evidence="2" id="KW-0408">Iron</keyword>
<dbReference type="InterPro" id="IPR017896">
    <property type="entry name" value="4Fe4S_Fe-S-bd"/>
</dbReference>
<dbReference type="GO" id="GO:0051536">
    <property type="term" value="F:iron-sulfur cluster binding"/>
    <property type="evidence" value="ECO:0007669"/>
    <property type="project" value="UniProtKB-KW"/>
</dbReference>
<dbReference type="PROSITE" id="PS50943">
    <property type="entry name" value="HTH_CROC1"/>
    <property type="match status" value="1"/>
</dbReference>
<dbReference type="SUPFAM" id="SSF54862">
    <property type="entry name" value="4Fe-4S ferredoxins"/>
    <property type="match status" value="1"/>
</dbReference>
<dbReference type="PROSITE" id="PS51379">
    <property type="entry name" value="4FE4S_FER_2"/>
    <property type="match status" value="1"/>
</dbReference>
<protein>
    <submittedName>
        <fullName evidence="7">Helix-turn-helix domain-containing protein</fullName>
    </submittedName>
</protein>
<dbReference type="RefSeq" id="WP_172355857.1">
    <property type="nucleotide sequence ID" value="NZ_CP053661.1"/>
</dbReference>
<dbReference type="PROSITE" id="PS00198">
    <property type="entry name" value="4FE4S_FER_1"/>
    <property type="match status" value="1"/>
</dbReference>
<accession>A0A6M8BGM1</accession>
<reference evidence="7 8" key="1">
    <citation type="submission" date="2020-05" db="EMBL/GenBank/DDBJ databases">
        <title>Complete genome sequence of of a novel Thermoleptolyngbya strain isolated from hot springs of Ganzi, Sichuan China.</title>
        <authorList>
            <person name="Tang J."/>
            <person name="Daroch M."/>
            <person name="Li L."/>
            <person name="Waleron K."/>
            <person name="Waleron M."/>
            <person name="Waleron M."/>
        </authorList>
    </citation>
    <scope>NUCLEOTIDE SEQUENCE [LARGE SCALE GENOMIC DNA]</scope>
    <source>
        <strain evidence="7 8">PKUAC-SCTA183</strain>
    </source>
</reference>
<keyword evidence="8" id="KW-1185">Reference proteome</keyword>
<dbReference type="GO" id="GO:0003677">
    <property type="term" value="F:DNA binding"/>
    <property type="evidence" value="ECO:0007669"/>
    <property type="project" value="InterPro"/>
</dbReference>
<dbReference type="CDD" id="cd00093">
    <property type="entry name" value="HTH_XRE"/>
    <property type="match status" value="1"/>
</dbReference>
<dbReference type="EMBL" id="CP053661">
    <property type="protein sequence ID" value="QKD82761.1"/>
    <property type="molecule type" value="Genomic_DNA"/>
</dbReference>
<dbReference type="InterPro" id="IPR010982">
    <property type="entry name" value="Lambda_DNA-bd_dom_sf"/>
</dbReference>
<dbReference type="InterPro" id="IPR017900">
    <property type="entry name" value="4Fe4S_Fe_S_CS"/>
</dbReference>
<name>A0A6M8BGM1_9CYAN</name>
<dbReference type="AlphaFoldDB" id="A0A6M8BGM1"/>
<evidence type="ECO:0000259" key="6">
    <source>
        <dbReference type="PROSITE" id="PS51379"/>
    </source>
</evidence>
<dbReference type="SMART" id="SM00530">
    <property type="entry name" value="HTH_XRE"/>
    <property type="match status" value="1"/>
</dbReference>
<dbReference type="Pfam" id="PF13560">
    <property type="entry name" value="HTH_31"/>
    <property type="match status" value="1"/>
</dbReference>
<gene>
    <name evidence="7" type="ORF">HPC62_11715</name>
</gene>
<feature type="region of interest" description="Disordered" evidence="4">
    <location>
        <begin position="454"/>
        <end position="492"/>
    </location>
</feature>
<evidence type="ECO:0000256" key="2">
    <source>
        <dbReference type="ARBA" id="ARBA00023004"/>
    </source>
</evidence>
<dbReference type="SUPFAM" id="SSF47413">
    <property type="entry name" value="lambda repressor-like DNA-binding domains"/>
    <property type="match status" value="1"/>
</dbReference>
<organism evidence="7 8">
    <name type="scientific">Thermoleptolyngbya sichuanensis A183</name>
    <dbReference type="NCBI Taxonomy" id="2737172"/>
    <lineage>
        <taxon>Bacteria</taxon>
        <taxon>Bacillati</taxon>
        <taxon>Cyanobacteriota</taxon>
        <taxon>Cyanophyceae</taxon>
        <taxon>Oculatellales</taxon>
        <taxon>Oculatellaceae</taxon>
        <taxon>Thermoleptolyngbya</taxon>
        <taxon>Thermoleptolyngbya sichuanensis</taxon>
    </lineage>
</organism>